<dbReference type="InterPro" id="IPR011990">
    <property type="entry name" value="TPR-like_helical_dom_sf"/>
</dbReference>
<dbReference type="RefSeq" id="WP_397089809.1">
    <property type="nucleotide sequence ID" value="NZ_JBITGY010000013.1"/>
</dbReference>
<organism evidence="7 8">
    <name type="scientific">Nonomuraea typhae</name>
    <dbReference type="NCBI Taxonomy" id="2603600"/>
    <lineage>
        <taxon>Bacteria</taxon>
        <taxon>Bacillati</taxon>
        <taxon>Actinomycetota</taxon>
        <taxon>Actinomycetes</taxon>
        <taxon>Streptosporangiales</taxon>
        <taxon>Streptosporangiaceae</taxon>
        <taxon>Nonomuraea</taxon>
    </lineage>
</organism>
<evidence type="ECO:0000256" key="3">
    <source>
        <dbReference type="ARBA" id="ARBA00023125"/>
    </source>
</evidence>
<feature type="DNA-binding region" description="OmpR/PhoB-type" evidence="5">
    <location>
        <begin position="1"/>
        <end position="101"/>
    </location>
</feature>
<dbReference type="InterPro" id="IPR036388">
    <property type="entry name" value="WH-like_DNA-bd_sf"/>
</dbReference>
<keyword evidence="3 5" id="KW-0238">DNA-binding</keyword>
<evidence type="ECO:0000256" key="4">
    <source>
        <dbReference type="ARBA" id="ARBA00023163"/>
    </source>
</evidence>
<dbReference type="InterPro" id="IPR005158">
    <property type="entry name" value="BTAD"/>
</dbReference>
<name>A0ABW7Z865_9ACTN</name>
<keyword evidence="2" id="KW-0805">Transcription regulation</keyword>
<keyword evidence="4" id="KW-0804">Transcription</keyword>
<dbReference type="SMART" id="SM00862">
    <property type="entry name" value="Trans_reg_C"/>
    <property type="match status" value="1"/>
</dbReference>
<dbReference type="SUPFAM" id="SSF52540">
    <property type="entry name" value="P-loop containing nucleoside triphosphate hydrolases"/>
    <property type="match status" value="1"/>
</dbReference>
<evidence type="ECO:0000256" key="2">
    <source>
        <dbReference type="ARBA" id="ARBA00023015"/>
    </source>
</evidence>
<reference evidence="7 8" key="1">
    <citation type="submission" date="2024-10" db="EMBL/GenBank/DDBJ databases">
        <title>The Natural Products Discovery Center: Release of the First 8490 Sequenced Strains for Exploring Actinobacteria Biosynthetic Diversity.</title>
        <authorList>
            <person name="Kalkreuter E."/>
            <person name="Kautsar S.A."/>
            <person name="Yang D."/>
            <person name="Bader C.D."/>
            <person name="Teijaro C.N."/>
            <person name="Fluegel L."/>
            <person name="Davis C.M."/>
            <person name="Simpson J.R."/>
            <person name="Lauterbach L."/>
            <person name="Steele A.D."/>
            <person name="Gui C."/>
            <person name="Meng S."/>
            <person name="Li G."/>
            <person name="Viehrig K."/>
            <person name="Ye F."/>
            <person name="Su P."/>
            <person name="Kiefer A.F."/>
            <person name="Nichols A."/>
            <person name="Cepeda A.J."/>
            <person name="Yan W."/>
            <person name="Fan B."/>
            <person name="Jiang Y."/>
            <person name="Adhikari A."/>
            <person name="Zheng C.-J."/>
            <person name="Schuster L."/>
            <person name="Cowan T.M."/>
            <person name="Smanski M.J."/>
            <person name="Chevrette M.G."/>
            <person name="De Carvalho L.P.S."/>
            <person name="Shen B."/>
        </authorList>
    </citation>
    <scope>NUCLEOTIDE SEQUENCE [LARGE SCALE GENOMIC DNA]</scope>
    <source>
        <strain evidence="7 8">NPDC050545</strain>
    </source>
</reference>
<evidence type="ECO:0000256" key="5">
    <source>
        <dbReference type="PROSITE-ProRule" id="PRU01091"/>
    </source>
</evidence>
<dbReference type="CDD" id="cd15831">
    <property type="entry name" value="BTAD"/>
    <property type="match status" value="1"/>
</dbReference>
<dbReference type="Gene3D" id="1.25.40.10">
    <property type="entry name" value="Tetratricopeptide repeat domain"/>
    <property type="match status" value="2"/>
</dbReference>
<dbReference type="InterPro" id="IPR001867">
    <property type="entry name" value="OmpR/PhoB-type_DNA-bd"/>
</dbReference>
<dbReference type="InterPro" id="IPR027417">
    <property type="entry name" value="P-loop_NTPase"/>
</dbReference>
<dbReference type="Proteomes" id="UP001612741">
    <property type="component" value="Unassembled WGS sequence"/>
</dbReference>
<proteinExistence type="inferred from homology"/>
<dbReference type="SMART" id="SM01043">
    <property type="entry name" value="BTAD"/>
    <property type="match status" value="1"/>
</dbReference>
<dbReference type="SUPFAM" id="SSF48452">
    <property type="entry name" value="TPR-like"/>
    <property type="match status" value="3"/>
</dbReference>
<sequence>MADGLFIRLLGPVVAQDGAREVELGPARQQAVLAMLATRTGEPVTTDAVIDGVWGESAPRSAPQNVHTYVAGLRRALEPGRSPRTPPSVLLGVRGGYLLDLDASRVDSLLFGRRVEEAHDLPAPDALECLERAMGLWRGSALLGLPGPFAEAESRRLEDLRLAAAERRAGLLLGLGRPGDALAGLEELARRHPLRERLWELLVRVLHRLGRPAEAVFAFEDARRHLAGELGVRPGHGLQDAFEQARRARDARRPQQLPRELLGFVGREEVGRVCALLAPPGAGPPAAVVAVTGVAGAGKSALAVHVARRLGDRFPDGRLFANLRGATPGMRALSPLEVLGRFLRTLGVEAEDVPLDLDEAVALWHSLLDCRRMLIVLDDARDPAQVRPLLSVPVGNAVLLTSRESFSCVEDCVQVGLATLSPEQGVAMLGKIVGGERCAAEPAAGRRLAELCGGLPLAIRVAGARLLDDPHSGIAQHVAQLEDEQSRLEELQAGDVAVRTSLMGSWAALAGSERARDRLAADALSVMGLLDVTEFTPQVVAALLDVPVPSAQRALARLASAHLAEHARSGSYHLHDLVRLFARELVPPQSRSALIRALGHYAATARAATALRDPHRVQPVGPPVSAAAEPFASREAASTWLAQEESNLVGAALQAMTGTDGEIAALGVAIAFALYWYQSDSCAADTLWQLNELALAVSTGMGDDRLILECHNHLGAAANNRHMIPEALWHFQRQLYLATRLQDRFCQQRALGNIAAAQHTGGMYAESLTNSLTQLAIARQEGFAVGERFALFMAGSAFRGLDRLPEARDLLVEALRLAEEAGDDYQAMASGTELGEIHLEMGEAEAALHHLTRNHERAVALNSKVRQTACLLGLATAYRRLGQPGKAAGYLSAAAALIEETDDRHHRDRLRQEEKALLDGVG</sequence>
<feature type="domain" description="OmpR/PhoB-type" evidence="6">
    <location>
        <begin position="1"/>
        <end position="101"/>
    </location>
</feature>
<evidence type="ECO:0000313" key="8">
    <source>
        <dbReference type="Proteomes" id="UP001612741"/>
    </source>
</evidence>
<dbReference type="Pfam" id="PF00486">
    <property type="entry name" value="Trans_reg_C"/>
    <property type="match status" value="1"/>
</dbReference>
<dbReference type="InterPro" id="IPR016032">
    <property type="entry name" value="Sig_transdc_resp-reg_C-effctor"/>
</dbReference>
<dbReference type="PANTHER" id="PTHR35807">
    <property type="entry name" value="TRANSCRIPTIONAL REGULATOR REDD-RELATED"/>
    <property type="match status" value="1"/>
</dbReference>
<evidence type="ECO:0000256" key="1">
    <source>
        <dbReference type="ARBA" id="ARBA00005820"/>
    </source>
</evidence>
<dbReference type="Pfam" id="PF03704">
    <property type="entry name" value="BTAD"/>
    <property type="match status" value="1"/>
</dbReference>
<dbReference type="InterPro" id="IPR051677">
    <property type="entry name" value="AfsR-DnrI-RedD_regulator"/>
</dbReference>
<dbReference type="PANTHER" id="PTHR35807:SF1">
    <property type="entry name" value="TRANSCRIPTIONAL REGULATOR REDD"/>
    <property type="match status" value="1"/>
</dbReference>
<accession>A0ABW7Z865</accession>
<keyword evidence="8" id="KW-1185">Reference proteome</keyword>
<comment type="similarity">
    <text evidence="1">Belongs to the AfsR/DnrI/RedD regulatory family.</text>
</comment>
<protein>
    <submittedName>
        <fullName evidence="7">BTAD domain-containing putative transcriptional regulator</fullName>
    </submittedName>
</protein>
<comment type="caution">
    <text evidence="7">The sequence shown here is derived from an EMBL/GenBank/DDBJ whole genome shotgun (WGS) entry which is preliminary data.</text>
</comment>
<dbReference type="EMBL" id="JBITGY010000013">
    <property type="protein sequence ID" value="MFI6504050.1"/>
    <property type="molecule type" value="Genomic_DNA"/>
</dbReference>
<gene>
    <name evidence="7" type="ORF">ACIBG2_42160</name>
</gene>
<dbReference type="PRINTS" id="PR00364">
    <property type="entry name" value="DISEASERSIST"/>
</dbReference>
<dbReference type="Gene3D" id="1.10.10.10">
    <property type="entry name" value="Winged helix-like DNA-binding domain superfamily/Winged helix DNA-binding domain"/>
    <property type="match status" value="1"/>
</dbReference>
<evidence type="ECO:0000313" key="7">
    <source>
        <dbReference type="EMBL" id="MFI6504050.1"/>
    </source>
</evidence>
<evidence type="ECO:0000259" key="6">
    <source>
        <dbReference type="PROSITE" id="PS51755"/>
    </source>
</evidence>
<dbReference type="SUPFAM" id="SSF46894">
    <property type="entry name" value="C-terminal effector domain of the bipartite response regulators"/>
    <property type="match status" value="1"/>
</dbReference>
<dbReference type="PROSITE" id="PS51755">
    <property type="entry name" value="OMPR_PHOB"/>
    <property type="match status" value="1"/>
</dbReference>